<evidence type="ECO:0000313" key="1">
    <source>
        <dbReference type="EMBL" id="CAF3374990.1"/>
    </source>
</evidence>
<dbReference type="EMBL" id="CAJNYT010005057">
    <property type="protein sequence ID" value="CAF3709974.1"/>
    <property type="molecule type" value="Genomic_DNA"/>
</dbReference>
<name>A0A821BKE9_9BILA</name>
<dbReference type="EMBL" id="CAJNXB010004401">
    <property type="protein sequence ID" value="CAF3374990.1"/>
    <property type="molecule type" value="Genomic_DNA"/>
</dbReference>
<dbReference type="AlphaFoldDB" id="A0A821BKE9"/>
<dbReference type="Proteomes" id="UP000663873">
    <property type="component" value="Unassembled WGS sequence"/>
</dbReference>
<dbReference type="Proteomes" id="UP000663869">
    <property type="component" value="Unassembled WGS sequence"/>
</dbReference>
<dbReference type="EMBL" id="CAJNYU010000621">
    <property type="protein sequence ID" value="CAF3377441.1"/>
    <property type="molecule type" value="Genomic_DNA"/>
</dbReference>
<evidence type="ECO:0000313" key="5">
    <source>
        <dbReference type="EMBL" id="CAF4593661.1"/>
    </source>
</evidence>
<gene>
    <name evidence="2" type="ORF">FME351_LOCUS6919</name>
    <name evidence="3" type="ORF">GRG538_LOCUS28934</name>
    <name evidence="1" type="ORF">TIS948_LOCUS25413</name>
    <name evidence="5" type="ORF">TSG867_LOCUS27375</name>
    <name evidence="4" type="ORF">UJA718_LOCUS9398</name>
</gene>
<evidence type="ECO:0000313" key="6">
    <source>
        <dbReference type="Proteomes" id="UP000663862"/>
    </source>
</evidence>
<evidence type="ECO:0000313" key="4">
    <source>
        <dbReference type="EMBL" id="CAF4248565.1"/>
    </source>
</evidence>
<reference evidence="5" key="1">
    <citation type="submission" date="2021-02" db="EMBL/GenBank/DDBJ databases">
        <authorList>
            <person name="Nowell W R."/>
        </authorList>
    </citation>
    <scope>NUCLEOTIDE SEQUENCE</scope>
</reference>
<evidence type="ECO:0000313" key="3">
    <source>
        <dbReference type="EMBL" id="CAF3709974.1"/>
    </source>
</evidence>
<dbReference type="Proteomes" id="UP000663872">
    <property type="component" value="Unassembled WGS sequence"/>
</dbReference>
<dbReference type="EMBL" id="CAJOBP010001045">
    <property type="protein sequence ID" value="CAF4248565.1"/>
    <property type="molecule type" value="Genomic_DNA"/>
</dbReference>
<comment type="caution">
    <text evidence="5">The sequence shown here is derived from an EMBL/GenBank/DDBJ whole genome shotgun (WGS) entry which is preliminary data.</text>
</comment>
<proteinExistence type="predicted"/>
<accession>A0A821BKE9</accession>
<evidence type="ECO:0000313" key="7">
    <source>
        <dbReference type="Proteomes" id="UP000663873"/>
    </source>
</evidence>
<dbReference type="Proteomes" id="UP000663825">
    <property type="component" value="Unassembled WGS sequence"/>
</dbReference>
<evidence type="ECO:0000313" key="2">
    <source>
        <dbReference type="EMBL" id="CAF3377441.1"/>
    </source>
</evidence>
<dbReference type="Proteomes" id="UP000663862">
    <property type="component" value="Unassembled WGS sequence"/>
</dbReference>
<dbReference type="OrthoDB" id="10029143at2759"/>
<sequence length="236" mass="26920">MDAKQSKSTILTSTVSSGAMRLRRRMAQNYLVIWVDGNIDENIEDCRNTLAQLRVVVSEVNVCTTPEGCIELLNEMDDGKAFVISSGALGQSLVNDIHGMPKVDAIYIFCGNKARHEAWATDWPKIRGVFTSIKPICESLKKVAHECDHDSIPMSFVPKRCTTDAESNVQNLSQLPPTYMYSKFIAKKKEIPDAEINELKREYHQKSAVWWYTCEIFLYGMLNWGYDRLIWKRCPS</sequence>
<keyword evidence="7" id="KW-1185">Reference proteome</keyword>
<protein>
    <submittedName>
        <fullName evidence="5">Uncharacterized protein</fullName>
    </submittedName>
</protein>
<dbReference type="EMBL" id="CAJOBQ010003100">
    <property type="protein sequence ID" value="CAF4593661.1"/>
    <property type="molecule type" value="Genomic_DNA"/>
</dbReference>
<organism evidence="5 6">
    <name type="scientific">Rotaria socialis</name>
    <dbReference type="NCBI Taxonomy" id="392032"/>
    <lineage>
        <taxon>Eukaryota</taxon>
        <taxon>Metazoa</taxon>
        <taxon>Spiralia</taxon>
        <taxon>Gnathifera</taxon>
        <taxon>Rotifera</taxon>
        <taxon>Eurotatoria</taxon>
        <taxon>Bdelloidea</taxon>
        <taxon>Philodinida</taxon>
        <taxon>Philodinidae</taxon>
        <taxon>Rotaria</taxon>
    </lineage>
</organism>